<protein>
    <submittedName>
        <fullName evidence="3">Endonuclease/Exonuclease/phosphatase family protein</fullName>
    </submittedName>
</protein>
<dbReference type="Pfam" id="PF03372">
    <property type="entry name" value="Exo_endo_phos"/>
    <property type="match status" value="1"/>
</dbReference>
<name>A0A5C6CKD1_9BACT</name>
<keyword evidence="4" id="KW-1185">Reference proteome</keyword>
<sequence length="440" mass="48020" precursor="true">MSSNRVRPGFACGMSMALNFTRWGALACVLWLQTQVPTWGNTGTFIDRQQATDLRVVTYNVLWDTIFPDRDATQAAKFARVVNALDPDLLNLQEIGDPFCGCTPKNASDVLNLMNSIAPLPGSSWNVFMGGDNVIVSKYPLSLKRTNTYPVGDKSQAIALVDLPDDQFPTDFYLINNHYKCCGGNGSEEDVRRQKQSDAIVNWLQDARTPGGFVELAPGTPFAVLGDLNTVGGPGPLNTLITGNIFNETTYGRDSPPDWDGSFLTDSQPVHNATGTTDYTWRSGNSRSLLDYVIYSDSALDVGNKFVLNTVSMTSADRTATGLQQRDVTIGNSTTYFDHLPVVVDFRIFEFAPSDFNFSRSADGADLATWQAGYHVLSGATRTTGDADGDGDVDGRDFLIWQQQAGISGPPLSPVPEPGSWVMLIVGEAFIANCRRVRYQ</sequence>
<dbReference type="GO" id="GO:0004519">
    <property type="term" value="F:endonuclease activity"/>
    <property type="evidence" value="ECO:0007669"/>
    <property type="project" value="UniProtKB-KW"/>
</dbReference>
<evidence type="ECO:0000313" key="3">
    <source>
        <dbReference type="EMBL" id="TWU23576.1"/>
    </source>
</evidence>
<dbReference type="Gene3D" id="3.60.10.10">
    <property type="entry name" value="Endonuclease/exonuclease/phosphatase"/>
    <property type="match status" value="1"/>
</dbReference>
<dbReference type="InterPro" id="IPR036691">
    <property type="entry name" value="Endo/exonu/phosph_ase_sf"/>
</dbReference>
<dbReference type="PROSITE" id="PS00018">
    <property type="entry name" value="EF_HAND_1"/>
    <property type="match status" value="1"/>
</dbReference>
<evidence type="ECO:0000256" key="1">
    <source>
        <dbReference type="SAM" id="SignalP"/>
    </source>
</evidence>
<dbReference type="InterPro" id="IPR005135">
    <property type="entry name" value="Endo/exonuclease/phosphatase"/>
</dbReference>
<gene>
    <name evidence="3" type="ORF">Pla144_37510</name>
</gene>
<comment type="caution">
    <text evidence="3">The sequence shown here is derived from an EMBL/GenBank/DDBJ whole genome shotgun (WGS) entry which is preliminary data.</text>
</comment>
<feature type="signal peptide" evidence="1">
    <location>
        <begin position="1"/>
        <end position="27"/>
    </location>
</feature>
<dbReference type="GO" id="GO:0004527">
    <property type="term" value="F:exonuclease activity"/>
    <property type="evidence" value="ECO:0007669"/>
    <property type="project" value="UniProtKB-KW"/>
</dbReference>
<proteinExistence type="predicted"/>
<dbReference type="InterPro" id="IPR018247">
    <property type="entry name" value="EF_Hand_1_Ca_BS"/>
</dbReference>
<dbReference type="SUPFAM" id="SSF56219">
    <property type="entry name" value="DNase I-like"/>
    <property type="match status" value="1"/>
</dbReference>
<feature type="domain" description="Endonuclease/exonuclease/phosphatase" evidence="2">
    <location>
        <begin position="57"/>
        <end position="304"/>
    </location>
</feature>
<evidence type="ECO:0000313" key="4">
    <source>
        <dbReference type="Proteomes" id="UP000318437"/>
    </source>
</evidence>
<evidence type="ECO:0000259" key="2">
    <source>
        <dbReference type="Pfam" id="PF03372"/>
    </source>
</evidence>
<keyword evidence="3" id="KW-0255">Endonuclease</keyword>
<reference evidence="3 4" key="1">
    <citation type="submission" date="2019-02" db="EMBL/GenBank/DDBJ databases">
        <title>Deep-cultivation of Planctomycetes and their phenomic and genomic characterization uncovers novel biology.</title>
        <authorList>
            <person name="Wiegand S."/>
            <person name="Jogler M."/>
            <person name="Boedeker C."/>
            <person name="Pinto D."/>
            <person name="Vollmers J."/>
            <person name="Rivas-Marin E."/>
            <person name="Kohn T."/>
            <person name="Peeters S.H."/>
            <person name="Heuer A."/>
            <person name="Rast P."/>
            <person name="Oberbeckmann S."/>
            <person name="Bunk B."/>
            <person name="Jeske O."/>
            <person name="Meyerdierks A."/>
            <person name="Storesund J.E."/>
            <person name="Kallscheuer N."/>
            <person name="Luecker S."/>
            <person name="Lage O.M."/>
            <person name="Pohl T."/>
            <person name="Merkel B.J."/>
            <person name="Hornburger P."/>
            <person name="Mueller R.-W."/>
            <person name="Bruemmer F."/>
            <person name="Labrenz M."/>
            <person name="Spormann A.M."/>
            <person name="Op Den Camp H."/>
            <person name="Overmann J."/>
            <person name="Amann R."/>
            <person name="Jetten M.S.M."/>
            <person name="Mascher T."/>
            <person name="Medema M.H."/>
            <person name="Devos D.P."/>
            <person name="Kaster A.-K."/>
            <person name="Ovreas L."/>
            <person name="Rohde M."/>
            <person name="Galperin M.Y."/>
            <person name="Jogler C."/>
        </authorList>
    </citation>
    <scope>NUCLEOTIDE SEQUENCE [LARGE SCALE GENOMIC DNA]</scope>
    <source>
        <strain evidence="3 4">Pla144</strain>
    </source>
</reference>
<dbReference type="EMBL" id="SJPS01000006">
    <property type="protein sequence ID" value="TWU23576.1"/>
    <property type="molecule type" value="Genomic_DNA"/>
</dbReference>
<feature type="chain" id="PRO_5023047509" evidence="1">
    <location>
        <begin position="28"/>
        <end position="440"/>
    </location>
</feature>
<keyword evidence="3" id="KW-0540">Nuclease</keyword>
<organism evidence="3 4">
    <name type="scientific">Bythopirellula polymerisocia</name>
    <dbReference type="NCBI Taxonomy" id="2528003"/>
    <lineage>
        <taxon>Bacteria</taxon>
        <taxon>Pseudomonadati</taxon>
        <taxon>Planctomycetota</taxon>
        <taxon>Planctomycetia</taxon>
        <taxon>Pirellulales</taxon>
        <taxon>Lacipirellulaceae</taxon>
        <taxon>Bythopirellula</taxon>
    </lineage>
</organism>
<dbReference type="AlphaFoldDB" id="A0A5C6CKD1"/>
<dbReference type="Proteomes" id="UP000318437">
    <property type="component" value="Unassembled WGS sequence"/>
</dbReference>
<keyword evidence="3" id="KW-0378">Hydrolase</keyword>
<accession>A0A5C6CKD1</accession>
<keyword evidence="3" id="KW-0269">Exonuclease</keyword>
<keyword evidence="1" id="KW-0732">Signal</keyword>